<accession>A0AAV7QFU7</accession>
<name>A0AAV7QFU7_PLEWA</name>
<evidence type="ECO:0000313" key="2">
    <source>
        <dbReference type="EMBL" id="KAJ1138251.1"/>
    </source>
</evidence>
<keyword evidence="3" id="KW-1185">Reference proteome</keyword>
<gene>
    <name evidence="2" type="ORF">NDU88_004642</name>
</gene>
<dbReference type="Proteomes" id="UP001066276">
    <property type="component" value="Chromosome 6"/>
</dbReference>
<evidence type="ECO:0000256" key="1">
    <source>
        <dbReference type="SAM" id="MobiDB-lite"/>
    </source>
</evidence>
<protein>
    <submittedName>
        <fullName evidence="2">Uncharacterized protein</fullName>
    </submittedName>
</protein>
<reference evidence="2" key="1">
    <citation type="journal article" date="2022" name="bioRxiv">
        <title>Sequencing and chromosome-scale assembly of the giantPleurodeles waltlgenome.</title>
        <authorList>
            <person name="Brown T."/>
            <person name="Elewa A."/>
            <person name="Iarovenko S."/>
            <person name="Subramanian E."/>
            <person name="Araus A.J."/>
            <person name="Petzold A."/>
            <person name="Susuki M."/>
            <person name="Suzuki K.-i.T."/>
            <person name="Hayashi T."/>
            <person name="Toyoda A."/>
            <person name="Oliveira C."/>
            <person name="Osipova E."/>
            <person name="Leigh N.D."/>
            <person name="Simon A."/>
            <person name="Yun M.H."/>
        </authorList>
    </citation>
    <scope>NUCLEOTIDE SEQUENCE</scope>
    <source>
        <strain evidence="2">20211129_DDA</strain>
        <tissue evidence="2">Liver</tissue>
    </source>
</reference>
<feature type="compositionally biased region" description="Basic and acidic residues" evidence="1">
    <location>
        <begin position="48"/>
        <end position="61"/>
    </location>
</feature>
<dbReference type="EMBL" id="JANPWB010000010">
    <property type="protein sequence ID" value="KAJ1138251.1"/>
    <property type="molecule type" value="Genomic_DNA"/>
</dbReference>
<feature type="region of interest" description="Disordered" evidence="1">
    <location>
        <begin position="1"/>
        <end position="128"/>
    </location>
</feature>
<evidence type="ECO:0000313" key="3">
    <source>
        <dbReference type="Proteomes" id="UP001066276"/>
    </source>
</evidence>
<sequence length="128" mass="13560">MRPLGLRRGVASSPGAPRGSRGCRRPRETSKEESGAVPRGSVIGAPESGREPETQRTERPRLKSGSRRALHEGKRPGDREVGEIVPWGRGPGGCGETWRSDAAGPGGRGPQGRVLACPEALPDRHLEG</sequence>
<comment type="caution">
    <text evidence="2">The sequence shown here is derived from an EMBL/GenBank/DDBJ whole genome shotgun (WGS) entry which is preliminary data.</text>
</comment>
<proteinExistence type="predicted"/>
<feature type="compositionally biased region" description="Basic and acidic residues" evidence="1">
    <location>
        <begin position="69"/>
        <end position="82"/>
    </location>
</feature>
<dbReference type="AlphaFoldDB" id="A0AAV7QFU7"/>
<organism evidence="2 3">
    <name type="scientific">Pleurodeles waltl</name>
    <name type="common">Iberian ribbed newt</name>
    <dbReference type="NCBI Taxonomy" id="8319"/>
    <lineage>
        <taxon>Eukaryota</taxon>
        <taxon>Metazoa</taxon>
        <taxon>Chordata</taxon>
        <taxon>Craniata</taxon>
        <taxon>Vertebrata</taxon>
        <taxon>Euteleostomi</taxon>
        <taxon>Amphibia</taxon>
        <taxon>Batrachia</taxon>
        <taxon>Caudata</taxon>
        <taxon>Salamandroidea</taxon>
        <taxon>Salamandridae</taxon>
        <taxon>Pleurodelinae</taxon>
        <taxon>Pleurodeles</taxon>
    </lineage>
</organism>
<feature type="compositionally biased region" description="Basic and acidic residues" evidence="1">
    <location>
        <begin position="25"/>
        <end position="34"/>
    </location>
</feature>